<evidence type="ECO:0000313" key="3">
    <source>
        <dbReference type="Proteomes" id="UP000757232"/>
    </source>
</evidence>
<dbReference type="AlphaFoldDB" id="A0A9Q5NEU2"/>
<organism evidence="2 3">
    <name type="scientific">Sanghuangporus baumii</name>
    <name type="common">Phellinus baumii</name>
    <dbReference type="NCBI Taxonomy" id="108892"/>
    <lineage>
        <taxon>Eukaryota</taxon>
        <taxon>Fungi</taxon>
        <taxon>Dikarya</taxon>
        <taxon>Basidiomycota</taxon>
        <taxon>Agaricomycotina</taxon>
        <taxon>Agaricomycetes</taxon>
        <taxon>Hymenochaetales</taxon>
        <taxon>Hymenochaetaceae</taxon>
        <taxon>Sanghuangporus</taxon>
    </lineage>
</organism>
<proteinExistence type="predicted"/>
<dbReference type="Proteomes" id="UP000757232">
    <property type="component" value="Unassembled WGS sequence"/>
</dbReference>
<accession>A0A9Q5NEU2</accession>
<evidence type="ECO:0000256" key="1">
    <source>
        <dbReference type="SAM" id="MobiDB-lite"/>
    </source>
</evidence>
<dbReference type="EMBL" id="LNZH02000086">
    <property type="protein sequence ID" value="OCB91474.1"/>
    <property type="molecule type" value="Genomic_DNA"/>
</dbReference>
<feature type="region of interest" description="Disordered" evidence="1">
    <location>
        <begin position="1"/>
        <end position="20"/>
    </location>
</feature>
<comment type="caution">
    <text evidence="2">The sequence shown here is derived from an EMBL/GenBank/DDBJ whole genome shotgun (WGS) entry which is preliminary data.</text>
</comment>
<keyword evidence="3" id="KW-1185">Reference proteome</keyword>
<gene>
    <name evidence="2" type="ORF">A7U60_g1288</name>
</gene>
<name>A0A9Q5NEU2_SANBA</name>
<protein>
    <submittedName>
        <fullName evidence="2">Uncharacterized protein</fullName>
    </submittedName>
</protein>
<reference evidence="2" key="1">
    <citation type="submission" date="2016-06" db="EMBL/GenBank/DDBJ databases">
        <title>Draft Genome sequence of the fungus Inonotus baumii.</title>
        <authorList>
            <person name="Zhu H."/>
            <person name="Lin W."/>
        </authorList>
    </citation>
    <scope>NUCLEOTIDE SEQUENCE</scope>
    <source>
        <strain evidence="2">821</strain>
    </source>
</reference>
<evidence type="ECO:0000313" key="2">
    <source>
        <dbReference type="EMBL" id="OCB91474.1"/>
    </source>
</evidence>
<sequence>MNKSKRGPAEPSLDDRDAQQGQAATAVHGARAYFNPAISNTQDARMTRNFLLPSRLLLIDKMLNLDARLADLVHQAMRHLHEIERQKETLSLPCKPQRDFRDRRQIRAEQIRGCQSIALATIEFNFDWSIDVHPRILNQDILPKERITASLQGEIKKFEGLKPDAQYTLLRRRDLQRAIQGRCPSIPGCLDNHKGDAQASPSYKQDATDVSPIAVAARHVREYGRSARDEALQTVGMLLKRIDQQKLDKEEVRNVFFTMCIDMFARVSTITLLSVSSDRQLCIQDPFGNIAEVSLAFQLFRVLVQEEILQESDFIRAAITLREEDHYDVCKLFVRLALDDRNTNLTEGEIKALTDIMSSLKLDQNEGKEKVA</sequence>